<organism evidence="1">
    <name type="scientific">marine sediment metagenome</name>
    <dbReference type="NCBI Taxonomy" id="412755"/>
    <lineage>
        <taxon>unclassified sequences</taxon>
        <taxon>metagenomes</taxon>
        <taxon>ecological metagenomes</taxon>
    </lineage>
</organism>
<proteinExistence type="predicted"/>
<dbReference type="AlphaFoldDB" id="A0A0F9TMK6"/>
<dbReference type="EMBL" id="LAZR01000299">
    <property type="protein sequence ID" value="KKN76172.1"/>
    <property type="molecule type" value="Genomic_DNA"/>
</dbReference>
<reference evidence="1" key="1">
    <citation type="journal article" date="2015" name="Nature">
        <title>Complex archaea that bridge the gap between prokaryotes and eukaryotes.</title>
        <authorList>
            <person name="Spang A."/>
            <person name="Saw J.H."/>
            <person name="Jorgensen S.L."/>
            <person name="Zaremba-Niedzwiedzka K."/>
            <person name="Martijn J."/>
            <person name="Lind A.E."/>
            <person name="van Eijk R."/>
            <person name="Schleper C."/>
            <person name="Guy L."/>
            <person name="Ettema T.J."/>
        </authorList>
    </citation>
    <scope>NUCLEOTIDE SEQUENCE</scope>
</reference>
<accession>A0A0F9TMK6</accession>
<comment type="caution">
    <text evidence="1">The sequence shown here is derived from an EMBL/GenBank/DDBJ whole genome shotgun (WGS) entry which is preliminary data.</text>
</comment>
<name>A0A0F9TMK6_9ZZZZ</name>
<protein>
    <submittedName>
        <fullName evidence="1">Uncharacterized protein</fullName>
    </submittedName>
</protein>
<sequence length="109" mass="12446">MKSPRDLMMAKLELIAAGSSKEKRITGPGEYPPCYNNLFQYMQWQQAAQKLEGAPPPVRKDWPKEPNYCRDCTAGYRNRMRDEGRCLFPSTIFVEVGEKDELETVGTSP</sequence>
<evidence type="ECO:0000313" key="1">
    <source>
        <dbReference type="EMBL" id="KKN76172.1"/>
    </source>
</evidence>
<gene>
    <name evidence="1" type="ORF">LCGC14_0373670</name>
</gene>